<dbReference type="OMA" id="KEHEGEC"/>
<protein>
    <submittedName>
        <fullName evidence="2">Uncharacterized protein</fullName>
    </submittedName>
</protein>
<sequence>MKYLLPLLHVIALCIYKKEHEGECYDCLVCGSLAVWSGGERLRREEQKTTHSRILYQLTRRKRRGGARRRRNNRSAKRRNRRRKKRLARQRKAQRRKARREQRKRKKQRKRAERKRKRKERKKRRQERKERKRQKKRQKKEEKERQKEREAGGPSSDDLQTNSNGHEDDGAEVQAGSPPAEDSYNDGASPYNAAEEGASSPVASGVTQMGGHPPERSGGPIDSYGSYGSSLHDDNRDISSHSTHGGAGTAVEGVSPYEAELGKNVKVIHFDRLKKEPKGELINKIRGILNTLE</sequence>
<proteinExistence type="predicted"/>
<dbReference type="AlphaFoldDB" id="A0A0D9QTT0"/>
<dbReference type="VEuPathDB" id="PlasmoDB:AK88_01069"/>
<dbReference type="GeneID" id="24266383"/>
<dbReference type="OrthoDB" id="387574at2759"/>
<dbReference type="Proteomes" id="UP000054561">
    <property type="component" value="Unassembled WGS sequence"/>
</dbReference>
<gene>
    <name evidence="2" type="ORF">AK88_01069</name>
</gene>
<reference evidence="2 3" key="1">
    <citation type="submission" date="2014-03" db="EMBL/GenBank/DDBJ databases">
        <title>The Genome Sequence of Plasmodium fragile nilgiri.</title>
        <authorList>
            <consortium name="The Broad Institute Genomics Platform"/>
            <consortium name="The Broad Institute Genome Sequencing Center for Infectious Disease"/>
            <person name="Neafsey D."/>
            <person name="Duraisingh M."/>
            <person name="Young S.K."/>
            <person name="Zeng Q."/>
            <person name="Gargeya S."/>
            <person name="Abouelleil A."/>
            <person name="Alvarado L."/>
            <person name="Chapman S.B."/>
            <person name="Gainer-Dewar J."/>
            <person name="Goldberg J."/>
            <person name="Griggs A."/>
            <person name="Gujja S."/>
            <person name="Hansen M."/>
            <person name="Howarth C."/>
            <person name="Imamovic A."/>
            <person name="Larimer J."/>
            <person name="Pearson M."/>
            <person name="Poon T.W."/>
            <person name="Priest M."/>
            <person name="Roberts A."/>
            <person name="Saif S."/>
            <person name="Shea T."/>
            <person name="Sykes S."/>
            <person name="Wortman J."/>
            <person name="Nusbaum C."/>
            <person name="Birren B."/>
        </authorList>
    </citation>
    <scope>NUCLEOTIDE SEQUENCE [LARGE SCALE GENOMIC DNA]</scope>
    <source>
        <strain evidence="3">nilgiri</strain>
    </source>
</reference>
<organism evidence="2 3">
    <name type="scientific">Plasmodium fragile</name>
    <dbReference type="NCBI Taxonomy" id="5857"/>
    <lineage>
        <taxon>Eukaryota</taxon>
        <taxon>Sar</taxon>
        <taxon>Alveolata</taxon>
        <taxon>Apicomplexa</taxon>
        <taxon>Aconoidasida</taxon>
        <taxon>Haemosporida</taxon>
        <taxon>Plasmodiidae</taxon>
        <taxon>Plasmodium</taxon>
        <taxon>Plasmodium (Plasmodium)</taxon>
    </lineage>
</organism>
<feature type="region of interest" description="Disordered" evidence="1">
    <location>
        <begin position="60"/>
        <end position="251"/>
    </location>
</feature>
<dbReference type="EMBL" id="KQ001653">
    <property type="protein sequence ID" value="KJP89191.1"/>
    <property type="molecule type" value="Genomic_DNA"/>
</dbReference>
<evidence type="ECO:0000313" key="3">
    <source>
        <dbReference type="Proteomes" id="UP000054561"/>
    </source>
</evidence>
<feature type="compositionally biased region" description="Basic residues" evidence="1">
    <location>
        <begin position="60"/>
        <end position="138"/>
    </location>
</feature>
<keyword evidence="3" id="KW-1185">Reference proteome</keyword>
<evidence type="ECO:0000313" key="2">
    <source>
        <dbReference type="EMBL" id="KJP89191.1"/>
    </source>
</evidence>
<dbReference type="RefSeq" id="XP_012334130.1">
    <property type="nucleotide sequence ID" value="XM_012478707.1"/>
</dbReference>
<name>A0A0D9QTT0_PLAFR</name>
<feature type="compositionally biased region" description="Basic and acidic residues" evidence="1">
    <location>
        <begin position="139"/>
        <end position="151"/>
    </location>
</feature>
<evidence type="ECO:0000256" key="1">
    <source>
        <dbReference type="SAM" id="MobiDB-lite"/>
    </source>
</evidence>
<accession>A0A0D9QTT0</accession>